<organism evidence="3 4">
    <name type="scientific">Pseudokineococcus marinus</name>
    <dbReference type="NCBI Taxonomy" id="351215"/>
    <lineage>
        <taxon>Bacteria</taxon>
        <taxon>Bacillati</taxon>
        <taxon>Actinomycetota</taxon>
        <taxon>Actinomycetes</taxon>
        <taxon>Kineosporiales</taxon>
        <taxon>Kineosporiaceae</taxon>
        <taxon>Pseudokineococcus</taxon>
    </lineage>
</organism>
<evidence type="ECO:0000256" key="1">
    <source>
        <dbReference type="ARBA" id="ARBA00004921"/>
    </source>
</evidence>
<gene>
    <name evidence="3" type="ORF">HLB09_08170</name>
</gene>
<evidence type="ECO:0000313" key="3">
    <source>
        <dbReference type="EMBL" id="NNH23066.1"/>
    </source>
</evidence>
<keyword evidence="4" id="KW-1185">Reference proteome</keyword>
<dbReference type="Proteomes" id="UP000555552">
    <property type="component" value="Unassembled WGS sequence"/>
</dbReference>
<dbReference type="InterPro" id="IPR006148">
    <property type="entry name" value="Glc/Gal-6P_isomerase"/>
</dbReference>
<feature type="non-terminal residue" evidence="3">
    <location>
        <position position="1"/>
    </location>
</feature>
<proteinExistence type="predicted"/>
<dbReference type="Pfam" id="PF01182">
    <property type="entry name" value="Glucosamine_iso"/>
    <property type="match status" value="1"/>
</dbReference>
<dbReference type="InterPro" id="IPR039104">
    <property type="entry name" value="6PGL"/>
</dbReference>
<dbReference type="PANTHER" id="PTHR11054">
    <property type="entry name" value="6-PHOSPHOGLUCONOLACTONASE"/>
    <property type="match status" value="1"/>
</dbReference>
<dbReference type="RefSeq" id="WP_171202893.1">
    <property type="nucleotide sequence ID" value="NZ_JABEMA010000094.1"/>
</dbReference>
<name>A0A849BU77_9ACTN</name>
<dbReference type="Gene3D" id="3.40.50.1360">
    <property type="match status" value="1"/>
</dbReference>
<dbReference type="EMBL" id="JABEMA010000094">
    <property type="protein sequence ID" value="NNH23066.1"/>
    <property type="molecule type" value="Genomic_DNA"/>
</dbReference>
<dbReference type="SUPFAM" id="SSF100950">
    <property type="entry name" value="NagB/RpiA/CoA transferase-like"/>
    <property type="match status" value="1"/>
</dbReference>
<reference evidence="3 4" key="1">
    <citation type="submission" date="2020-05" db="EMBL/GenBank/DDBJ databases">
        <title>MicrobeNet Type strains.</title>
        <authorList>
            <person name="Nicholson A.C."/>
        </authorList>
    </citation>
    <scope>NUCLEOTIDE SEQUENCE [LARGE SCALE GENOMIC DNA]</scope>
    <source>
        <strain evidence="3 4">JCM 14547</strain>
    </source>
</reference>
<comment type="pathway">
    <text evidence="1">Carbohydrate degradation.</text>
</comment>
<dbReference type="InterPro" id="IPR037171">
    <property type="entry name" value="NagB/RpiA_transferase-like"/>
</dbReference>
<sequence length="153" mass="15446">PMPAADAGAGPEAAVDAAARYAAELAEHADDLGPGGEPAPGVPVFDVLLLGVGPDGHVASLFPGRPALGLRGATVVVEEDAPKPPPLRLSLGADALRAASEVWLVVSGEDKATAVARGLDPEEDAVRTPAVAARGRRATRWLVDRAAASQLRG</sequence>
<protein>
    <submittedName>
        <fullName evidence="3">6-phosphogluconolactonase</fullName>
    </submittedName>
</protein>
<comment type="caution">
    <text evidence="3">The sequence shown here is derived from an EMBL/GenBank/DDBJ whole genome shotgun (WGS) entry which is preliminary data.</text>
</comment>
<dbReference type="PANTHER" id="PTHR11054:SF0">
    <property type="entry name" value="6-PHOSPHOGLUCONOLACTONASE"/>
    <property type="match status" value="1"/>
</dbReference>
<dbReference type="GO" id="GO:0005975">
    <property type="term" value="P:carbohydrate metabolic process"/>
    <property type="evidence" value="ECO:0007669"/>
    <property type="project" value="InterPro"/>
</dbReference>
<dbReference type="AlphaFoldDB" id="A0A849BU77"/>
<evidence type="ECO:0000313" key="4">
    <source>
        <dbReference type="Proteomes" id="UP000555552"/>
    </source>
</evidence>
<evidence type="ECO:0000259" key="2">
    <source>
        <dbReference type="Pfam" id="PF01182"/>
    </source>
</evidence>
<accession>A0A849BU77</accession>
<feature type="domain" description="Glucosamine/galactosamine-6-phosphate isomerase" evidence="2">
    <location>
        <begin position="13"/>
        <end position="141"/>
    </location>
</feature>